<evidence type="ECO:0000313" key="1">
    <source>
        <dbReference type="EMBL" id="VDM65013.1"/>
    </source>
</evidence>
<dbReference type="Proteomes" id="UP000270094">
    <property type="component" value="Unassembled WGS sequence"/>
</dbReference>
<protein>
    <submittedName>
        <fullName evidence="1">Uncharacterized protein</fullName>
    </submittedName>
</protein>
<accession>A0A3P7IAW7</accession>
<dbReference type="EMBL" id="UYYB01000014">
    <property type="protein sequence ID" value="VDM65013.1"/>
    <property type="molecule type" value="Genomic_DNA"/>
</dbReference>
<proteinExistence type="predicted"/>
<dbReference type="AlphaFoldDB" id="A0A3P7IAW7"/>
<name>A0A3P7IAW7_STRVU</name>
<sequence length="70" mass="7642">MDIAPKDESMISLGECLMLCAYGLIQSPTRDEVQEDGRDQLHTLIILGSTVPKVGGIILVAHLIDLEDSY</sequence>
<keyword evidence="2" id="KW-1185">Reference proteome</keyword>
<reference evidence="1 2" key="1">
    <citation type="submission" date="2018-11" db="EMBL/GenBank/DDBJ databases">
        <authorList>
            <consortium name="Pathogen Informatics"/>
        </authorList>
    </citation>
    <scope>NUCLEOTIDE SEQUENCE [LARGE SCALE GENOMIC DNA]</scope>
</reference>
<organism evidence="1 2">
    <name type="scientific">Strongylus vulgaris</name>
    <name type="common">Blood worm</name>
    <dbReference type="NCBI Taxonomy" id="40348"/>
    <lineage>
        <taxon>Eukaryota</taxon>
        <taxon>Metazoa</taxon>
        <taxon>Ecdysozoa</taxon>
        <taxon>Nematoda</taxon>
        <taxon>Chromadorea</taxon>
        <taxon>Rhabditida</taxon>
        <taxon>Rhabditina</taxon>
        <taxon>Rhabditomorpha</taxon>
        <taxon>Strongyloidea</taxon>
        <taxon>Strongylidae</taxon>
        <taxon>Strongylus</taxon>
    </lineage>
</organism>
<gene>
    <name evidence="1" type="ORF">SVUK_LOCUS11</name>
</gene>
<evidence type="ECO:0000313" key="2">
    <source>
        <dbReference type="Proteomes" id="UP000270094"/>
    </source>
</evidence>